<dbReference type="PATRIC" id="fig|348824.6.peg.1357"/>
<comment type="subcellular location">
    <subcellularLocation>
        <location evidence="1">Cell envelope</location>
    </subcellularLocation>
</comment>
<dbReference type="AlphaFoldDB" id="W6R7R1"/>
<dbReference type="KEGG" id="rhl:LPU83_1260"/>
<accession>W6R7R1</accession>
<dbReference type="eggNOG" id="COG4235">
    <property type="taxonomic scope" value="Bacteria"/>
</dbReference>
<dbReference type="InterPro" id="IPR056413">
    <property type="entry name" value="TPR_CcmH_CycH"/>
</dbReference>
<dbReference type="InterPro" id="IPR017560">
    <property type="entry name" value="Cyt_c_biogenesis_CcmI"/>
</dbReference>
<evidence type="ECO:0000259" key="6">
    <source>
        <dbReference type="Pfam" id="PF23914"/>
    </source>
</evidence>
<dbReference type="GO" id="GO:0030313">
    <property type="term" value="C:cell envelope"/>
    <property type="evidence" value="ECO:0007669"/>
    <property type="project" value="UniProtKB-SubCell"/>
</dbReference>
<proteinExistence type="predicted"/>
<dbReference type="RefSeq" id="WP_024313761.1">
    <property type="nucleotide sequence ID" value="NZ_ATTO01000006.1"/>
</dbReference>
<evidence type="ECO:0000256" key="3">
    <source>
        <dbReference type="ARBA" id="ARBA00022748"/>
    </source>
</evidence>
<keyword evidence="4" id="KW-0802">TPR repeat</keyword>
<reference evidence="7" key="1">
    <citation type="submission" date="2013-11" db="EMBL/GenBank/DDBJ databases">
        <title>Draft genome sequence of the broad-host-range Rhizobium sp. LPU83 strain, a member of the low-genetic diversity Oregon-like Rhizobium sp. group.</title>
        <authorList>
            <person name="Wibberg D."/>
            <person name="Puehler A."/>
            <person name="Schlueter A."/>
        </authorList>
    </citation>
    <scope>NUCLEOTIDE SEQUENCE [LARGE SCALE GENOMIC DNA]</scope>
    <source>
        <strain evidence="7">LPU83</strain>
    </source>
</reference>
<dbReference type="Pfam" id="PF23914">
    <property type="entry name" value="TPR_CcmH_CycH"/>
    <property type="match status" value="1"/>
</dbReference>
<dbReference type="HOGENOM" id="CLU_036074_4_1_5"/>
<protein>
    <submittedName>
        <fullName evidence="7">Cytochrome c-type biogenesis protein cycH</fullName>
    </submittedName>
</protein>
<gene>
    <name evidence="7" type="primary">cycH</name>
    <name evidence="7" type="ORF">LPU83_1260</name>
</gene>
<keyword evidence="3" id="KW-0201">Cytochrome c-type biogenesis</keyword>
<dbReference type="Proteomes" id="UP000019443">
    <property type="component" value="Chromosome"/>
</dbReference>
<sequence length="371" mass="40063">MLFWILVAVLTAVVAVILLYPLLRGARAVDDTRAGEAAVYRDQLRELDRDLAGGLISAEEADYARAEIGRRLITVSVAPVTDRKVTKHYRLSEAFVLLMLPVVGLCLYILVGRPDLPSQPLEARLENPGNDMAILVAKAERHLAQSPDDGRGWEVLAPIYFNTMRLAEAETAYRNAIRLLGPSAALLDGLAETLMATSNGVVTEDARKVLEQSLQLQPDNPKASFYLALGMEQAGQAAEAKAAFEALAKQSPADAPWMPLVAEHIAKNGGGQAPGNPMQADVASAESMNAGDRQQMIEGMVESLDAKLTEDPNNLEGWLRLVRSYVVLKDKDRAVGALKRGLAAFPTSSEQGKQLLALARELDIATEGTTE</sequence>
<dbReference type="InterPro" id="IPR011990">
    <property type="entry name" value="TPR-like_helical_dom_sf"/>
</dbReference>
<dbReference type="PANTHER" id="PTHR47870:SF1">
    <property type="entry name" value="CYTOCHROME C-TYPE BIOGENESIS PROTEIN CCMH"/>
    <property type="match status" value="1"/>
</dbReference>
<dbReference type="NCBIfam" id="TIGR03142">
    <property type="entry name" value="cytochro_ccmI"/>
    <property type="match status" value="1"/>
</dbReference>
<dbReference type="InterPro" id="IPR051263">
    <property type="entry name" value="C-type_cytochrome_biogenesis"/>
</dbReference>
<name>W6R7R1_9HYPH</name>
<dbReference type="EMBL" id="HG916852">
    <property type="protein sequence ID" value="CDM56934.1"/>
    <property type="molecule type" value="Genomic_DNA"/>
</dbReference>
<keyword evidence="2" id="KW-0677">Repeat</keyword>
<evidence type="ECO:0000256" key="5">
    <source>
        <dbReference type="SAM" id="Phobius"/>
    </source>
</evidence>
<keyword evidence="5" id="KW-1133">Transmembrane helix</keyword>
<keyword evidence="5" id="KW-0812">Transmembrane</keyword>
<evidence type="ECO:0000256" key="1">
    <source>
        <dbReference type="ARBA" id="ARBA00004196"/>
    </source>
</evidence>
<dbReference type="Gene3D" id="1.25.40.10">
    <property type="entry name" value="Tetratricopeptide repeat domain"/>
    <property type="match status" value="2"/>
</dbReference>
<evidence type="ECO:0000256" key="4">
    <source>
        <dbReference type="ARBA" id="ARBA00022803"/>
    </source>
</evidence>
<dbReference type="GO" id="GO:0017004">
    <property type="term" value="P:cytochrome complex assembly"/>
    <property type="evidence" value="ECO:0007669"/>
    <property type="project" value="UniProtKB-KW"/>
</dbReference>
<keyword evidence="5" id="KW-0472">Membrane</keyword>
<organism evidence="7 8">
    <name type="scientific">Rhizobium favelukesii</name>
    <dbReference type="NCBI Taxonomy" id="348824"/>
    <lineage>
        <taxon>Bacteria</taxon>
        <taxon>Pseudomonadati</taxon>
        <taxon>Pseudomonadota</taxon>
        <taxon>Alphaproteobacteria</taxon>
        <taxon>Hyphomicrobiales</taxon>
        <taxon>Rhizobiaceae</taxon>
        <taxon>Rhizobium/Agrobacterium group</taxon>
        <taxon>Rhizobium</taxon>
    </lineage>
</organism>
<dbReference type="SUPFAM" id="SSF48452">
    <property type="entry name" value="TPR-like"/>
    <property type="match status" value="1"/>
</dbReference>
<feature type="transmembrane region" description="Helical" evidence="5">
    <location>
        <begin position="6"/>
        <end position="23"/>
    </location>
</feature>
<evidence type="ECO:0000256" key="2">
    <source>
        <dbReference type="ARBA" id="ARBA00022737"/>
    </source>
</evidence>
<evidence type="ECO:0000313" key="7">
    <source>
        <dbReference type="EMBL" id="CDM56934.1"/>
    </source>
</evidence>
<feature type="transmembrane region" description="Helical" evidence="5">
    <location>
        <begin position="91"/>
        <end position="111"/>
    </location>
</feature>
<dbReference type="PANTHER" id="PTHR47870">
    <property type="entry name" value="CYTOCHROME C-TYPE BIOGENESIS PROTEIN CCMH"/>
    <property type="match status" value="1"/>
</dbReference>
<evidence type="ECO:0000313" key="8">
    <source>
        <dbReference type="Proteomes" id="UP000019443"/>
    </source>
</evidence>
<keyword evidence="8" id="KW-1185">Reference proteome</keyword>
<feature type="domain" description="Cytochrome c-type biogenesis protein H TPR" evidence="6">
    <location>
        <begin position="141"/>
        <end position="256"/>
    </location>
</feature>
<dbReference type="GO" id="GO:0005886">
    <property type="term" value="C:plasma membrane"/>
    <property type="evidence" value="ECO:0007669"/>
    <property type="project" value="TreeGrafter"/>
</dbReference>